<comment type="caution">
    <text evidence="2">The sequence shown here is derived from an EMBL/GenBank/DDBJ whole genome shotgun (WGS) entry which is preliminary data.</text>
</comment>
<dbReference type="AlphaFoldDB" id="A0A8T0QL61"/>
<accession>A0A8T0QL61</accession>
<protein>
    <submittedName>
        <fullName evidence="2">Uncharacterized protein</fullName>
    </submittedName>
</protein>
<keyword evidence="3" id="KW-1185">Reference proteome</keyword>
<feature type="compositionally biased region" description="Basic residues" evidence="1">
    <location>
        <begin position="56"/>
        <end position="73"/>
    </location>
</feature>
<dbReference type="EMBL" id="CM029049">
    <property type="protein sequence ID" value="KAG2573649.1"/>
    <property type="molecule type" value="Genomic_DNA"/>
</dbReference>
<proteinExistence type="predicted"/>
<feature type="region of interest" description="Disordered" evidence="1">
    <location>
        <begin position="1"/>
        <end position="27"/>
    </location>
</feature>
<feature type="region of interest" description="Disordered" evidence="1">
    <location>
        <begin position="42"/>
        <end position="134"/>
    </location>
</feature>
<organism evidence="2 3">
    <name type="scientific">Panicum virgatum</name>
    <name type="common">Blackwell switchgrass</name>
    <dbReference type="NCBI Taxonomy" id="38727"/>
    <lineage>
        <taxon>Eukaryota</taxon>
        <taxon>Viridiplantae</taxon>
        <taxon>Streptophyta</taxon>
        <taxon>Embryophyta</taxon>
        <taxon>Tracheophyta</taxon>
        <taxon>Spermatophyta</taxon>
        <taxon>Magnoliopsida</taxon>
        <taxon>Liliopsida</taxon>
        <taxon>Poales</taxon>
        <taxon>Poaceae</taxon>
        <taxon>PACMAD clade</taxon>
        <taxon>Panicoideae</taxon>
        <taxon>Panicodae</taxon>
        <taxon>Paniceae</taxon>
        <taxon>Panicinae</taxon>
        <taxon>Panicum</taxon>
        <taxon>Panicum sect. Hiantes</taxon>
    </lineage>
</organism>
<dbReference type="Proteomes" id="UP000823388">
    <property type="component" value="Chromosome 7K"/>
</dbReference>
<evidence type="ECO:0000313" key="3">
    <source>
        <dbReference type="Proteomes" id="UP000823388"/>
    </source>
</evidence>
<reference evidence="2" key="1">
    <citation type="submission" date="2020-05" db="EMBL/GenBank/DDBJ databases">
        <title>WGS assembly of Panicum virgatum.</title>
        <authorList>
            <person name="Lovell J.T."/>
            <person name="Jenkins J."/>
            <person name="Shu S."/>
            <person name="Juenger T.E."/>
            <person name="Schmutz J."/>
        </authorList>
    </citation>
    <scope>NUCLEOTIDE SEQUENCE</scope>
    <source>
        <strain evidence="2">AP13</strain>
    </source>
</reference>
<name>A0A8T0QL61_PANVG</name>
<gene>
    <name evidence="2" type="ORF">PVAP13_7KG268455</name>
</gene>
<evidence type="ECO:0000313" key="2">
    <source>
        <dbReference type="EMBL" id="KAG2573649.1"/>
    </source>
</evidence>
<evidence type="ECO:0000256" key="1">
    <source>
        <dbReference type="SAM" id="MobiDB-lite"/>
    </source>
</evidence>
<sequence length="152" mass="16367">MTKASFSPEKTRSPQPQHPPRTPARINHRLVLFIISLTAEVPRPAGRRYDPTRTPSYRHRSGPAIRRARRRPHTSGSGNGDAAGVKRPPAGCGRTACLAPRPGSGRAVPFASSHARRLPVASRSPSCPRRYAPAAGAAARVAVQACDRRGRD</sequence>